<dbReference type="InterPro" id="IPR016162">
    <property type="entry name" value="Ald_DH_N"/>
</dbReference>
<dbReference type="Proteomes" id="UP000595703">
    <property type="component" value="Chromosome"/>
</dbReference>
<dbReference type="Pfam" id="PF00171">
    <property type="entry name" value="Aldedh"/>
    <property type="match status" value="1"/>
</dbReference>
<feature type="active site" evidence="3">
    <location>
        <position position="254"/>
    </location>
</feature>
<evidence type="ECO:0000313" key="7">
    <source>
        <dbReference type="Proteomes" id="UP000595703"/>
    </source>
</evidence>
<reference evidence="6 7" key="4">
    <citation type="journal article" date="2020" name="Sci. Rep.">
        <title>beta-carboline chemical signals induce reveromycin production through a LuxR family regulator in Streptomyces sp. SN-593.</title>
        <authorList>
            <person name="Panthee S."/>
            <person name="Kito N."/>
            <person name="Hayashi T."/>
            <person name="Shimizu T."/>
            <person name="Ishikawa J."/>
            <person name="Hamamoto H."/>
            <person name="Osada H."/>
            <person name="Takahashi S."/>
        </authorList>
    </citation>
    <scope>NUCLEOTIDE SEQUENCE [LARGE SCALE GENOMIC DNA]</scope>
    <source>
        <strain evidence="6 7">SN-593</strain>
    </source>
</reference>
<dbReference type="PANTHER" id="PTHR42991:SF1">
    <property type="entry name" value="ALDEHYDE DEHYDROGENASE"/>
    <property type="match status" value="1"/>
</dbReference>
<dbReference type="InterPro" id="IPR051020">
    <property type="entry name" value="ALDH-related_metabolic_enz"/>
</dbReference>
<dbReference type="Gene3D" id="3.40.309.10">
    <property type="entry name" value="Aldehyde Dehydrogenase, Chain A, domain 2"/>
    <property type="match status" value="1"/>
</dbReference>
<gene>
    <name evidence="6" type="ORF">RVR_7602</name>
</gene>
<dbReference type="FunFam" id="3.40.605.10:FF:000020">
    <property type="entry name" value="Aldehyde dehydrogenase"/>
    <property type="match status" value="1"/>
</dbReference>
<dbReference type="Gene3D" id="3.40.605.10">
    <property type="entry name" value="Aldehyde Dehydrogenase, Chain A, domain 1"/>
    <property type="match status" value="1"/>
</dbReference>
<dbReference type="EMBL" id="AP018365">
    <property type="protein sequence ID" value="BBB00512.1"/>
    <property type="molecule type" value="Genomic_DNA"/>
</dbReference>
<dbReference type="RefSeq" id="WP_202236496.1">
    <property type="nucleotide sequence ID" value="NZ_AP018365.1"/>
</dbReference>
<evidence type="ECO:0000259" key="5">
    <source>
        <dbReference type="Pfam" id="PF00171"/>
    </source>
</evidence>
<organism evidence="6 7">
    <name type="scientific">Actinacidiphila reveromycinica</name>
    <dbReference type="NCBI Taxonomy" id="659352"/>
    <lineage>
        <taxon>Bacteria</taxon>
        <taxon>Bacillati</taxon>
        <taxon>Actinomycetota</taxon>
        <taxon>Actinomycetes</taxon>
        <taxon>Kitasatosporales</taxon>
        <taxon>Streptomycetaceae</taxon>
        <taxon>Actinacidiphila</taxon>
    </lineage>
</organism>
<dbReference type="InterPro" id="IPR016163">
    <property type="entry name" value="Ald_DH_C"/>
</dbReference>
<dbReference type="InterPro" id="IPR029510">
    <property type="entry name" value="Ald_DH_CS_GLU"/>
</dbReference>
<dbReference type="InterPro" id="IPR015590">
    <property type="entry name" value="Aldehyde_DH_dom"/>
</dbReference>
<dbReference type="SUPFAM" id="SSF53720">
    <property type="entry name" value="ALDH-like"/>
    <property type="match status" value="1"/>
</dbReference>
<reference evidence="6 7" key="3">
    <citation type="journal article" date="2011" name="Nat. Chem. Biol.">
        <title>Reveromycin A biosynthesis uses RevG and RevJ for stereospecific spiroacetal formation.</title>
        <authorList>
            <person name="Takahashi S."/>
            <person name="Toyoda A."/>
            <person name="Sekiyama Y."/>
            <person name="Takagi H."/>
            <person name="Nogawa T."/>
            <person name="Uramoto M."/>
            <person name="Suzuki R."/>
            <person name="Koshino H."/>
            <person name="Kumano T."/>
            <person name="Panthee S."/>
            <person name="Dairi T."/>
            <person name="Ishikawa J."/>
            <person name="Ikeda H."/>
            <person name="Sakaki Y."/>
            <person name="Osada H."/>
        </authorList>
    </citation>
    <scope>NUCLEOTIDE SEQUENCE [LARGE SCALE GENOMIC DNA]</scope>
    <source>
        <strain evidence="6 7">SN-593</strain>
    </source>
</reference>
<name>A0A7U3UXC7_9ACTN</name>
<reference evidence="6 7" key="1">
    <citation type="journal article" date="2010" name="J. Bacteriol.">
        <title>Biochemical characterization of a novel indole prenyltransferase from Streptomyces sp. SN-593.</title>
        <authorList>
            <person name="Takahashi S."/>
            <person name="Takagi H."/>
            <person name="Toyoda A."/>
            <person name="Uramoto M."/>
            <person name="Nogawa T."/>
            <person name="Ueki M."/>
            <person name="Sakaki Y."/>
            <person name="Osada H."/>
        </authorList>
    </citation>
    <scope>NUCLEOTIDE SEQUENCE [LARGE SCALE GENOMIC DNA]</scope>
    <source>
        <strain evidence="6 7">SN-593</strain>
    </source>
</reference>
<dbReference type="PANTHER" id="PTHR42991">
    <property type="entry name" value="ALDEHYDE DEHYDROGENASE"/>
    <property type="match status" value="1"/>
</dbReference>
<evidence type="ECO:0000256" key="2">
    <source>
        <dbReference type="ARBA" id="ARBA00023002"/>
    </source>
</evidence>
<dbReference type="PROSITE" id="PS00687">
    <property type="entry name" value="ALDEHYDE_DEHYDR_GLU"/>
    <property type="match status" value="1"/>
</dbReference>
<sequence>MTTIDTAPHAFWLAGRPVRGAQEFDVTSSWDGGLVGRVSVPDEEQVEQAVAAAAAATDAFAATPAHVRAAALDHVAKRLAERAGELAALITAENGKPLKWARGEVGRAVSVFRLAAEEARRFNSGEAQRLDTDPGGVGRLALTRRFPRGPVLGIAPFNFPLNLVAHKVAPAIAVGAPIILKPAPATPLSALVLGELLAETEGLPEGAWSVLPVPNDRMPELVRDPRLPVISFTGSDTVGYQIADSVPRKHVTLELGGNAAAVVLADWSSEEDLEWAATRIATFANYQAGQSCISVQRVIADASVYDALAEKVVAKVRAQVTGDPTDEATDVGPLVSEAAAERVEQWVDDAVAKGAKLLTGGTREGAAYAPTVLAELPADAVLATAEAFGPVLSLHRADGVAEAFAAVNDSRFGLQTGVFTHDLQTAFRAHRELEVGGVIIGDAPSYRADQMPYGGVKDSGQGREGVKFAMDDYTYERVLVLTGLDL</sequence>
<feature type="domain" description="Aldehyde dehydrogenase" evidence="5">
    <location>
        <begin position="22"/>
        <end position="476"/>
    </location>
</feature>
<accession>A0A7U3UXC7</accession>
<evidence type="ECO:0000313" key="6">
    <source>
        <dbReference type="EMBL" id="BBB00512.1"/>
    </source>
</evidence>
<dbReference type="KEGG" id="arev:RVR_7602"/>
<proteinExistence type="inferred from homology"/>
<dbReference type="AlphaFoldDB" id="A0A7U3UXC7"/>
<evidence type="ECO:0000256" key="4">
    <source>
        <dbReference type="RuleBase" id="RU003345"/>
    </source>
</evidence>
<comment type="similarity">
    <text evidence="1 4">Belongs to the aldehyde dehydrogenase family.</text>
</comment>
<protein>
    <submittedName>
        <fullName evidence="6">Putative aldehyde dehydrogenase</fullName>
    </submittedName>
</protein>
<dbReference type="GO" id="GO:0008911">
    <property type="term" value="F:lactaldehyde dehydrogenase (NAD+) activity"/>
    <property type="evidence" value="ECO:0007669"/>
    <property type="project" value="TreeGrafter"/>
</dbReference>
<dbReference type="InterPro" id="IPR016161">
    <property type="entry name" value="Ald_DH/histidinol_DH"/>
</dbReference>
<evidence type="ECO:0000256" key="1">
    <source>
        <dbReference type="ARBA" id="ARBA00009986"/>
    </source>
</evidence>
<keyword evidence="7" id="KW-1185">Reference proteome</keyword>
<evidence type="ECO:0000256" key="3">
    <source>
        <dbReference type="PROSITE-ProRule" id="PRU10007"/>
    </source>
</evidence>
<reference evidence="6 7" key="2">
    <citation type="journal article" date="2011" name="J. Antibiot.">
        <title>Furaquinocins I and J: novel polyketide isoprenoid hybrid compounds from Streptomyces reveromyceticus SN-593.</title>
        <authorList>
            <person name="Panthee S."/>
            <person name="Takahashi S."/>
            <person name="Takagi H."/>
            <person name="Nogawa T."/>
            <person name="Oowada E."/>
            <person name="Uramoto M."/>
            <person name="Osada H."/>
        </authorList>
    </citation>
    <scope>NUCLEOTIDE SEQUENCE [LARGE SCALE GENOMIC DNA]</scope>
    <source>
        <strain evidence="6 7">SN-593</strain>
    </source>
</reference>
<keyword evidence="2 4" id="KW-0560">Oxidoreductase</keyword>